<keyword evidence="3" id="KW-0813">Transport</keyword>
<evidence type="ECO:0000256" key="4">
    <source>
        <dbReference type="ARBA" id="ARBA00022544"/>
    </source>
</evidence>
<sequence>MNTPRALSATGFYSDFLLIAFLVPYLTERNKGMKWGMYAVHLVVPTFIMFDFVPYLLFSDITGSLSYPMIGAIRYIIIGQLFEHLEAIVMSIYVGGVFIKISVFFYVVALGTAQWLKLSDYRPIVMPVGFLLVLFSIWSAASLQELAGFFMKTTPFYALTLQTVVPVLLLMIALIRKKPEQS</sequence>
<comment type="subcellular location">
    <subcellularLocation>
        <location evidence="1">Membrane</location>
        <topology evidence="1">Multi-pass membrane protein</topology>
    </subcellularLocation>
</comment>
<reference evidence="10" key="1">
    <citation type="journal article" date="2019" name="Int. J. Syst. Evol. Microbiol.">
        <title>The Global Catalogue of Microorganisms (GCM) 10K type strain sequencing project: providing services to taxonomists for standard genome sequencing and annotation.</title>
        <authorList>
            <consortium name="The Broad Institute Genomics Platform"/>
            <consortium name="The Broad Institute Genome Sequencing Center for Infectious Disease"/>
            <person name="Wu L."/>
            <person name="Ma J."/>
        </authorList>
    </citation>
    <scope>NUCLEOTIDE SEQUENCE [LARGE SCALE GENOMIC DNA]</scope>
    <source>
        <strain evidence="10">CGMCC 1.18575</strain>
    </source>
</reference>
<name>A0ABW0I2P6_9BACL</name>
<proteinExistence type="inferred from homology"/>
<feature type="transmembrane region" description="Helical" evidence="8">
    <location>
        <begin position="7"/>
        <end position="26"/>
    </location>
</feature>
<evidence type="ECO:0000256" key="2">
    <source>
        <dbReference type="ARBA" id="ARBA00007998"/>
    </source>
</evidence>
<organism evidence="9 10">
    <name type="scientific">Cohnella soli</name>
    <dbReference type="NCBI Taxonomy" id="425005"/>
    <lineage>
        <taxon>Bacteria</taxon>
        <taxon>Bacillati</taxon>
        <taxon>Bacillota</taxon>
        <taxon>Bacilli</taxon>
        <taxon>Bacillales</taxon>
        <taxon>Paenibacillaceae</taxon>
        <taxon>Cohnella</taxon>
    </lineage>
</organism>
<comment type="similarity">
    <text evidence="2">Belongs to the amino acid-polyamine-organocation (APC) superfamily. Spore germination protein (SGP) (TC 2.A.3.9) family.</text>
</comment>
<feature type="transmembrane region" description="Helical" evidence="8">
    <location>
        <begin position="38"/>
        <end position="58"/>
    </location>
</feature>
<keyword evidence="5 8" id="KW-0812">Transmembrane</keyword>
<evidence type="ECO:0000256" key="6">
    <source>
        <dbReference type="ARBA" id="ARBA00022989"/>
    </source>
</evidence>
<feature type="transmembrane region" description="Helical" evidence="8">
    <location>
        <begin position="88"/>
        <end position="112"/>
    </location>
</feature>
<comment type="caution">
    <text evidence="9">The sequence shown here is derived from an EMBL/GenBank/DDBJ whole genome shotgun (WGS) entry which is preliminary data.</text>
</comment>
<evidence type="ECO:0000256" key="7">
    <source>
        <dbReference type="ARBA" id="ARBA00023136"/>
    </source>
</evidence>
<dbReference type="RefSeq" id="WP_378138982.1">
    <property type="nucleotide sequence ID" value="NZ_JBHSMI010000062.1"/>
</dbReference>
<dbReference type="Proteomes" id="UP001596113">
    <property type="component" value="Unassembled WGS sequence"/>
</dbReference>
<evidence type="ECO:0000256" key="3">
    <source>
        <dbReference type="ARBA" id="ARBA00022448"/>
    </source>
</evidence>
<gene>
    <name evidence="9" type="ORF">ACFPOF_29340</name>
</gene>
<feature type="transmembrane region" description="Helical" evidence="8">
    <location>
        <begin position="65"/>
        <end position="82"/>
    </location>
</feature>
<accession>A0ABW0I2P6</accession>
<dbReference type="PANTHER" id="PTHR34975">
    <property type="entry name" value="SPORE GERMINATION PROTEIN A2"/>
    <property type="match status" value="1"/>
</dbReference>
<keyword evidence="7 8" id="KW-0472">Membrane</keyword>
<dbReference type="PANTHER" id="PTHR34975:SF2">
    <property type="entry name" value="SPORE GERMINATION PROTEIN A2"/>
    <property type="match status" value="1"/>
</dbReference>
<keyword evidence="4" id="KW-0309">Germination</keyword>
<evidence type="ECO:0000256" key="5">
    <source>
        <dbReference type="ARBA" id="ARBA00022692"/>
    </source>
</evidence>
<evidence type="ECO:0000313" key="9">
    <source>
        <dbReference type="EMBL" id="MFC5406850.1"/>
    </source>
</evidence>
<dbReference type="EMBL" id="JBHSMI010000062">
    <property type="protein sequence ID" value="MFC5406850.1"/>
    <property type="molecule type" value="Genomic_DNA"/>
</dbReference>
<evidence type="ECO:0000313" key="10">
    <source>
        <dbReference type="Proteomes" id="UP001596113"/>
    </source>
</evidence>
<keyword evidence="10" id="KW-1185">Reference proteome</keyword>
<evidence type="ECO:0000256" key="8">
    <source>
        <dbReference type="SAM" id="Phobius"/>
    </source>
</evidence>
<dbReference type="InterPro" id="IPR004761">
    <property type="entry name" value="Spore_GerAB"/>
</dbReference>
<keyword evidence="6 8" id="KW-1133">Transmembrane helix</keyword>
<feature type="transmembrane region" description="Helical" evidence="8">
    <location>
        <begin position="124"/>
        <end position="144"/>
    </location>
</feature>
<protein>
    <submittedName>
        <fullName evidence="9">GerAB/ArcD/ProY family transporter</fullName>
    </submittedName>
</protein>
<feature type="transmembrane region" description="Helical" evidence="8">
    <location>
        <begin position="156"/>
        <end position="175"/>
    </location>
</feature>
<evidence type="ECO:0000256" key="1">
    <source>
        <dbReference type="ARBA" id="ARBA00004141"/>
    </source>
</evidence>
<dbReference type="Pfam" id="PF03845">
    <property type="entry name" value="Spore_permease"/>
    <property type="match status" value="1"/>
</dbReference>